<gene>
    <name evidence="2" type="ORF">ROHU_007737</name>
</gene>
<evidence type="ECO:0000313" key="2">
    <source>
        <dbReference type="EMBL" id="RXN18491.1"/>
    </source>
</evidence>
<evidence type="ECO:0000313" key="3">
    <source>
        <dbReference type="Proteomes" id="UP000290572"/>
    </source>
</evidence>
<organism evidence="2 3">
    <name type="scientific">Labeo rohita</name>
    <name type="common">Indian major carp</name>
    <name type="synonym">Cyprinus rohita</name>
    <dbReference type="NCBI Taxonomy" id="84645"/>
    <lineage>
        <taxon>Eukaryota</taxon>
        <taxon>Metazoa</taxon>
        <taxon>Chordata</taxon>
        <taxon>Craniata</taxon>
        <taxon>Vertebrata</taxon>
        <taxon>Euteleostomi</taxon>
        <taxon>Actinopterygii</taxon>
        <taxon>Neopterygii</taxon>
        <taxon>Teleostei</taxon>
        <taxon>Ostariophysi</taxon>
        <taxon>Cypriniformes</taxon>
        <taxon>Cyprinidae</taxon>
        <taxon>Labeoninae</taxon>
        <taxon>Labeonini</taxon>
        <taxon>Labeo</taxon>
    </lineage>
</organism>
<dbReference type="AlphaFoldDB" id="A0A498MC26"/>
<evidence type="ECO:0000256" key="1">
    <source>
        <dbReference type="SAM" id="MobiDB-lite"/>
    </source>
</evidence>
<feature type="region of interest" description="Disordered" evidence="1">
    <location>
        <begin position="116"/>
        <end position="152"/>
    </location>
</feature>
<reference evidence="2 3" key="1">
    <citation type="submission" date="2018-03" db="EMBL/GenBank/DDBJ databases">
        <title>Draft genome sequence of Rohu Carp (Labeo rohita).</title>
        <authorList>
            <person name="Das P."/>
            <person name="Kushwaha B."/>
            <person name="Joshi C.G."/>
            <person name="Kumar D."/>
            <person name="Nagpure N.S."/>
            <person name="Sahoo L."/>
            <person name="Das S.P."/>
            <person name="Bit A."/>
            <person name="Patnaik S."/>
            <person name="Meher P.K."/>
            <person name="Jayasankar P."/>
            <person name="Koringa P.G."/>
            <person name="Patel N.V."/>
            <person name="Hinsu A.T."/>
            <person name="Kumar R."/>
            <person name="Pandey M."/>
            <person name="Agarwal S."/>
            <person name="Srivastava S."/>
            <person name="Singh M."/>
            <person name="Iquebal M.A."/>
            <person name="Jaiswal S."/>
            <person name="Angadi U.B."/>
            <person name="Kumar N."/>
            <person name="Raza M."/>
            <person name="Shah T.M."/>
            <person name="Rai A."/>
            <person name="Jena J.K."/>
        </authorList>
    </citation>
    <scope>NUCLEOTIDE SEQUENCE [LARGE SCALE GENOMIC DNA]</scope>
    <source>
        <strain evidence="2">DASCIFA01</strain>
        <tissue evidence="2">Testis</tissue>
    </source>
</reference>
<sequence>MSITTIFQFTGSCQGNGDGKRIISSQSLFTAQHRSTLGKLRTASGARAYRSHINDFEYRLSMVVVPSEMHYGRLSRSCKRVFDKMKWAMSPHAFVGLLPAFTTKVVLPTKGLNVRTTKGKPPCRGLDGTLPYGNNGSSGSAGEPGVDCDGMN</sequence>
<name>A0A498MC26_LABRO</name>
<proteinExistence type="predicted"/>
<comment type="caution">
    <text evidence="2">The sequence shown here is derived from an EMBL/GenBank/DDBJ whole genome shotgun (WGS) entry which is preliminary data.</text>
</comment>
<keyword evidence="3" id="KW-1185">Reference proteome</keyword>
<dbReference type="EMBL" id="QBIY01012716">
    <property type="protein sequence ID" value="RXN18491.1"/>
    <property type="molecule type" value="Genomic_DNA"/>
</dbReference>
<accession>A0A498MC26</accession>
<dbReference type="Proteomes" id="UP000290572">
    <property type="component" value="Unassembled WGS sequence"/>
</dbReference>
<protein>
    <submittedName>
        <fullName evidence="2">Uncharacterized protein</fullName>
    </submittedName>
</protein>